<evidence type="ECO:0000256" key="2">
    <source>
        <dbReference type="SAM" id="MobiDB-lite"/>
    </source>
</evidence>
<dbReference type="Pfam" id="PF22938">
    <property type="entry name" value="Integrase_p58_C"/>
    <property type="match status" value="1"/>
</dbReference>
<dbReference type="SUPFAM" id="SSF57756">
    <property type="entry name" value="Retrovirus zinc finger-like domains"/>
    <property type="match status" value="1"/>
</dbReference>
<dbReference type="FunFam" id="3.30.420.10:FF:000032">
    <property type="entry name" value="Retrovirus-related Pol polyprotein from transposon 297-like Protein"/>
    <property type="match status" value="1"/>
</dbReference>
<feature type="domain" description="Integrase catalytic" evidence="3">
    <location>
        <begin position="399"/>
        <end position="557"/>
    </location>
</feature>
<organism evidence="4 5">
    <name type="scientific">Carassius auratus</name>
    <name type="common">Goldfish</name>
    <dbReference type="NCBI Taxonomy" id="7957"/>
    <lineage>
        <taxon>Eukaryota</taxon>
        <taxon>Metazoa</taxon>
        <taxon>Chordata</taxon>
        <taxon>Craniata</taxon>
        <taxon>Vertebrata</taxon>
        <taxon>Euteleostomi</taxon>
        <taxon>Actinopterygii</taxon>
        <taxon>Neopterygii</taxon>
        <taxon>Teleostei</taxon>
        <taxon>Ostariophysi</taxon>
        <taxon>Cypriniformes</taxon>
        <taxon>Cyprinidae</taxon>
        <taxon>Cyprininae</taxon>
        <taxon>Carassius</taxon>
    </lineage>
</organism>
<dbReference type="FunFam" id="1.10.340.70:FF:000001">
    <property type="entry name" value="Retrovirus-related Pol polyprotein from transposon gypsy-like Protein"/>
    <property type="match status" value="1"/>
</dbReference>
<dbReference type="SUPFAM" id="SSF53098">
    <property type="entry name" value="Ribonuclease H-like"/>
    <property type="match status" value="1"/>
</dbReference>
<dbReference type="InterPro" id="IPR036875">
    <property type="entry name" value="Znf_CCHC_sf"/>
</dbReference>
<dbReference type="InterPro" id="IPR012337">
    <property type="entry name" value="RNaseH-like_sf"/>
</dbReference>
<dbReference type="OrthoDB" id="10000497at2759"/>
<proteinExistence type="predicted"/>
<dbReference type="PANTHER" id="PTHR37984">
    <property type="entry name" value="PROTEIN CBG26694"/>
    <property type="match status" value="1"/>
</dbReference>
<keyword evidence="4" id="KW-1185">Reference proteome</keyword>
<dbReference type="GO" id="GO:0015074">
    <property type="term" value="P:DNA integration"/>
    <property type="evidence" value="ECO:0007669"/>
    <property type="project" value="InterPro"/>
</dbReference>
<name>A0A6P6P0L3_CARAU</name>
<dbReference type="KEGG" id="caua:113092869"/>
<evidence type="ECO:0000259" key="3">
    <source>
        <dbReference type="PROSITE" id="PS50994"/>
    </source>
</evidence>
<dbReference type="InterPro" id="IPR041588">
    <property type="entry name" value="Integrase_H2C2"/>
</dbReference>
<dbReference type="GeneID" id="113092869"/>
<dbReference type="PANTHER" id="PTHR37984:SF15">
    <property type="entry name" value="INTEGRASE CATALYTIC DOMAIN-CONTAINING PROTEIN"/>
    <property type="match status" value="1"/>
</dbReference>
<dbReference type="Pfam" id="PF17921">
    <property type="entry name" value="Integrase_H2C2"/>
    <property type="match status" value="1"/>
</dbReference>
<dbReference type="InterPro" id="IPR054465">
    <property type="entry name" value="Integrase_p58-like_C"/>
</dbReference>
<feature type="compositionally biased region" description="Polar residues" evidence="2">
    <location>
        <begin position="1"/>
        <end position="15"/>
    </location>
</feature>
<dbReference type="AlphaFoldDB" id="A0A6P6P0L3"/>
<dbReference type="Pfam" id="PF00665">
    <property type="entry name" value="rve"/>
    <property type="match status" value="1"/>
</dbReference>
<accession>A0A6P6P0L3</accession>
<feature type="region of interest" description="Disordered" evidence="2">
    <location>
        <begin position="1"/>
        <end position="26"/>
    </location>
</feature>
<dbReference type="Gene3D" id="3.30.420.10">
    <property type="entry name" value="Ribonuclease H-like superfamily/Ribonuclease H"/>
    <property type="match status" value="1"/>
</dbReference>
<dbReference type="GO" id="GO:0008270">
    <property type="term" value="F:zinc ion binding"/>
    <property type="evidence" value="ECO:0007669"/>
    <property type="project" value="InterPro"/>
</dbReference>
<evidence type="ECO:0000313" key="5">
    <source>
        <dbReference type="RefSeq" id="XP_026114428.1"/>
    </source>
</evidence>
<reference evidence="5" key="1">
    <citation type="submission" date="2025-08" db="UniProtKB">
        <authorList>
            <consortium name="RefSeq"/>
        </authorList>
    </citation>
    <scope>IDENTIFICATION</scope>
    <source>
        <strain evidence="5">Wakin</strain>
        <tissue evidence="5">Muscle</tissue>
    </source>
</reference>
<evidence type="ECO:0000313" key="4">
    <source>
        <dbReference type="Proteomes" id="UP000515129"/>
    </source>
</evidence>
<sequence>MSTMLDVSSSTNRVFQSDGGGGSREADKRCNYCHKRGHWEADCYMLKAHKIKFVPGSQVKGAGLAVPGNLTTGDSGYPVDSSCSAAMKSYLPFVRRGYVNLVGSEVKVPVNILRDTGAFDSFIQAGVLPLSKESEIGSFIPVRGMGLNVLSVPLHRVVIDCDLFQGEAALAVRPALPIEGVSLILGNKLAGTRVWPDVIPPIIAELAPQLRQDPDECQRDFPEAFAACAVTRARARANTEHESVFHTGKGLKKLSLPLADFPVSLSHSELVAEQQLDSSLTGLYDQVRPDGEVEDSACGYFLQNSLLVRKWTSHRGNVVGDPIFQLVLPAKLRQSVLKIAHNESGHSGVKKTYDRLLRHFFWPCLKRDVSLYIKTCHTCQLTAKPNQVLKSAPLYPIPAVSQPFEHLIIDCVGPLPRSKSGAVYLLTVMCQSTRYPVAYPLHTISARSVVRALSQFISIFGIPKIVQSDRGSNFCSHVFAQVLKQLRVQHNQASAYYAQSQGALERFHQSLKSLLRSYCTELGRDWEEGLPWLMLSAREVTQESLGFSPNKLVFSHTVRGPLAALADHWRETEPPKNLIDFVNGFRHRLYTAGNLAKEKLTSTQVKMKSWYDRNTERRVFNPGDQVLALFPIIQSPFQAKFAGPYMVVKQVTEQNYVIATPDRRKSTQLCHVNLLKPYYSRMPQPSLCCAPSSVEGSRSEGVSGITLRD</sequence>
<dbReference type="PROSITE" id="PS50994">
    <property type="entry name" value="INTEGRASE"/>
    <property type="match status" value="1"/>
</dbReference>
<evidence type="ECO:0000256" key="1">
    <source>
        <dbReference type="ARBA" id="ARBA00039658"/>
    </source>
</evidence>
<dbReference type="RefSeq" id="XP_026114428.1">
    <property type="nucleotide sequence ID" value="XM_026258643.1"/>
</dbReference>
<dbReference type="Proteomes" id="UP000515129">
    <property type="component" value="Unplaced"/>
</dbReference>
<dbReference type="InterPro" id="IPR050951">
    <property type="entry name" value="Retrovirus_Pol_polyprotein"/>
</dbReference>
<dbReference type="InterPro" id="IPR001584">
    <property type="entry name" value="Integrase_cat-core"/>
</dbReference>
<dbReference type="InterPro" id="IPR036397">
    <property type="entry name" value="RNaseH_sf"/>
</dbReference>
<dbReference type="Gene3D" id="1.10.340.70">
    <property type="match status" value="1"/>
</dbReference>
<protein>
    <recommendedName>
        <fullName evidence="1">Gypsy retrotransposon integrase-like protein 1</fullName>
    </recommendedName>
</protein>
<gene>
    <name evidence="5" type="primary">LOC113092869</name>
</gene>
<dbReference type="GO" id="GO:0003676">
    <property type="term" value="F:nucleic acid binding"/>
    <property type="evidence" value="ECO:0007669"/>
    <property type="project" value="InterPro"/>
</dbReference>